<dbReference type="OrthoDB" id="9815709at2"/>
<dbReference type="Gene3D" id="3.30.70.1660">
    <property type="match status" value="1"/>
</dbReference>
<dbReference type="AlphaFoldDB" id="A0A1C6W422"/>
<keyword evidence="2" id="KW-0488">Methylation</keyword>
<sequence>MSLHLLMSAGRGPQECAWALARLLHRLEADAARQGLTTHRVQTVPGDRPDSYRSALIRISGGDAEAFAASWTGTLCWQAPSPYRASTGRKNWYVVARPCQLDSPATTFAEADVDIVACRTGGPGGQHRNKASTAVRAAHRPSGIVVVVDTERQFSLNRRLALQLLRQRITRGDENAERAVVTARWRIHDELVRGDPTRVERPEPPGREPAPPQRTRQRRGGPDHREGSDRQGKFDRRSGVSAS</sequence>
<dbReference type="PANTHER" id="PTHR43804:SF7">
    <property type="entry name" value="LD18447P"/>
    <property type="match status" value="1"/>
</dbReference>
<evidence type="ECO:0000259" key="4">
    <source>
        <dbReference type="Pfam" id="PF00472"/>
    </source>
</evidence>
<dbReference type="InterPro" id="IPR000352">
    <property type="entry name" value="Pep_chain_release_fac_I"/>
</dbReference>
<dbReference type="NCBIfam" id="TIGR03072">
    <property type="entry name" value="release_prfH"/>
    <property type="match status" value="1"/>
</dbReference>
<dbReference type="SUPFAM" id="SSF75620">
    <property type="entry name" value="Release factor"/>
    <property type="match status" value="1"/>
</dbReference>
<proteinExistence type="inferred from homology"/>
<feature type="compositionally biased region" description="Basic and acidic residues" evidence="3">
    <location>
        <begin position="193"/>
        <end position="206"/>
    </location>
</feature>
<dbReference type="Proteomes" id="UP000199343">
    <property type="component" value="Unassembled WGS sequence"/>
</dbReference>
<accession>A0A1C6W422</accession>
<comment type="similarity">
    <text evidence="1">Belongs to the prokaryotic/mitochondrial release factor family.</text>
</comment>
<evidence type="ECO:0000256" key="2">
    <source>
        <dbReference type="ARBA" id="ARBA00022481"/>
    </source>
</evidence>
<dbReference type="InterPro" id="IPR045853">
    <property type="entry name" value="Pep_chain_release_fac_I_sf"/>
</dbReference>
<protein>
    <submittedName>
        <fullName evidence="5">Peptide chain release factor</fullName>
    </submittedName>
</protein>
<dbReference type="Pfam" id="PF00472">
    <property type="entry name" value="RF-1"/>
    <property type="match status" value="1"/>
</dbReference>
<dbReference type="Gene3D" id="3.30.160.20">
    <property type="match status" value="1"/>
</dbReference>
<reference evidence="5 6" key="1">
    <citation type="submission" date="2016-06" db="EMBL/GenBank/DDBJ databases">
        <authorList>
            <person name="Kjaerup R.B."/>
            <person name="Dalgaard T.S."/>
            <person name="Juul-Madsen H.R."/>
        </authorList>
    </citation>
    <scope>NUCLEOTIDE SEQUENCE [LARGE SCALE GENOMIC DNA]</scope>
    <source>
        <strain evidence="5 6">DSM 43363</strain>
    </source>
</reference>
<dbReference type="EMBL" id="FMIC01000002">
    <property type="protein sequence ID" value="SCL73252.1"/>
    <property type="molecule type" value="Genomic_DNA"/>
</dbReference>
<evidence type="ECO:0000256" key="1">
    <source>
        <dbReference type="ARBA" id="ARBA00010835"/>
    </source>
</evidence>
<organism evidence="5 6">
    <name type="scientific">Micromonospora peucetia</name>
    <dbReference type="NCBI Taxonomy" id="47871"/>
    <lineage>
        <taxon>Bacteria</taxon>
        <taxon>Bacillati</taxon>
        <taxon>Actinomycetota</taxon>
        <taxon>Actinomycetes</taxon>
        <taxon>Micromonosporales</taxon>
        <taxon>Micromonosporaceae</taxon>
        <taxon>Micromonospora</taxon>
    </lineage>
</organism>
<dbReference type="GO" id="GO:0003747">
    <property type="term" value="F:translation release factor activity"/>
    <property type="evidence" value="ECO:0007669"/>
    <property type="project" value="InterPro"/>
</dbReference>
<evidence type="ECO:0000313" key="6">
    <source>
        <dbReference type="Proteomes" id="UP000199343"/>
    </source>
</evidence>
<name>A0A1C6W422_9ACTN</name>
<evidence type="ECO:0000256" key="3">
    <source>
        <dbReference type="SAM" id="MobiDB-lite"/>
    </source>
</evidence>
<gene>
    <name evidence="5" type="ORF">GA0070608_5501</name>
</gene>
<feature type="domain" description="Prokaryotic-type class I peptide chain release factors" evidence="4">
    <location>
        <begin position="108"/>
        <end position="178"/>
    </location>
</feature>
<dbReference type="RefSeq" id="WP_091631461.1">
    <property type="nucleotide sequence ID" value="NZ_FMIC01000002.1"/>
</dbReference>
<evidence type="ECO:0000313" key="5">
    <source>
        <dbReference type="EMBL" id="SCL73252.1"/>
    </source>
</evidence>
<feature type="compositionally biased region" description="Basic and acidic residues" evidence="3">
    <location>
        <begin position="220"/>
        <end position="243"/>
    </location>
</feature>
<dbReference type="PANTHER" id="PTHR43804">
    <property type="entry name" value="LD18447P"/>
    <property type="match status" value="1"/>
</dbReference>
<dbReference type="STRING" id="47871.GA0070608_5501"/>
<feature type="region of interest" description="Disordered" evidence="3">
    <location>
        <begin position="193"/>
        <end position="243"/>
    </location>
</feature>
<dbReference type="InterPro" id="IPR050057">
    <property type="entry name" value="Prokaryotic/Mito_RF"/>
</dbReference>
<dbReference type="InterPro" id="IPR017509">
    <property type="entry name" value="PrfH"/>
</dbReference>